<name>A0A8B6DBT0_MYTGA</name>
<gene>
    <name evidence="1" type="ORF">MGAL_10B020651</name>
</gene>
<accession>A0A8B6DBT0</accession>
<sequence>DTAFEISITESNDKDEIMEYQFEMSILSKVVSSFSCSLSFEKRRHFVSLLLEFGADPNLDTSGIDSCLMHAVRYGDPVLVKTLLEANAETGHIGNNGCTVLHVFFLTYHSS</sequence>
<evidence type="ECO:0000313" key="1">
    <source>
        <dbReference type="EMBL" id="VDI16915.1"/>
    </source>
</evidence>
<dbReference type="AlphaFoldDB" id="A0A8B6DBT0"/>
<feature type="non-terminal residue" evidence="1">
    <location>
        <position position="111"/>
    </location>
</feature>
<evidence type="ECO:0000313" key="2">
    <source>
        <dbReference type="Proteomes" id="UP000596742"/>
    </source>
</evidence>
<feature type="non-terminal residue" evidence="1">
    <location>
        <position position="1"/>
    </location>
</feature>
<keyword evidence="2" id="KW-1185">Reference proteome</keyword>
<organism evidence="1 2">
    <name type="scientific">Mytilus galloprovincialis</name>
    <name type="common">Mediterranean mussel</name>
    <dbReference type="NCBI Taxonomy" id="29158"/>
    <lineage>
        <taxon>Eukaryota</taxon>
        <taxon>Metazoa</taxon>
        <taxon>Spiralia</taxon>
        <taxon>Lophotrochozoa</taxon>
        <taxon>Mollusca</taxon>
        <taxon>Bivalvia</taxon>
        <taxon>Autobranchia</taxon>
        <taxon>Pteriomorphia</taxon>
        <taxon>Mytilida</taxon>
        <taxon>Mytiloidea</taxon>
        <taxon>Mytilidae</taxon>
        <taxon>Mytilinae</taxon>
        <taxon>Mytilus</taxon>
    </lineage>
</organism>
<dbReference type="EMBL" id="UYJE01003138">
    <property type="protein sequence ID" value="VDI16915.1"/>
    <property type="molecule type" value="Genomic_DNA"/>
</dbReference>
<protein>
    <submittedName>
        <fullName evidence="1">Uncharacterized protein</fullName>
    </submittedName>
</protein>
<dbReference type="SUPFAM" id="SSF48403">
    <property type="entry name" value="Ankyrin repeat"/>
    <property type="match status" value="1"/>
</dbReference>
<dbReference type="Gene3D" id="1.25.40.20">
    <property type="entry name" value="Ankyrin repeat-containing domain"/>
    <property type="match status" value="1"/>
</dbReference>
<proteinExistence type="predicted"/>
<reference evidence="1" key="1">
    <citation type="submission" date="2018-11" db="EMBL/GenBank/DDBJ databases">
        <authorList>
            <person name="Alioto T."/>
            <person name="Alioto T."/>
        </authorList>
    </citation>
    <scope>NUCLEOTIDE SEQUENCE</scope>
</reference>
<comment type="caution">
    <text evidence="1">The sequence shown here is derived from an EMBL/GenBank/DDBJ whole genome shotgun (WGS) entry which is preliminary data.</text>
</comment>
<dbReference type="OrthoDB" id="6144034at2759"/>
<dbReference type="InterPro" id="IPR036770">
    <property type="entry name" value="Ankyrin_rpt-contain_sf"/>
</dbReference>
<dbReference type="Proteomes" id="UP000596742">
    <property type="component" value="Unassembled WGS sequence"/>
</dbReference>